<sequence>MFEEFKDGMKAKERSKLLELLIKDRNESLAFLLRYTLYSTYPPNFDILYEIILARPNFELKKIIEHYDKITGSKLERVLFDKKESAKHDNENAEIWHILFNRVKSVEKNTTFDKDEFNKHISIKLPKYMQKMLKITRLVGSGTYLKDIAERTIEYIEKGKYDELLTLVVIHHGSDFVEIAKILRKMSFKTENLENDAFERDDSGTSDDSDDDPLSSNLMCLYYTEEEYETEMTMGTLEYDWSEELRNFEIDLSKEIEHTREDIKTVEEWRNGRHENSISNRFGELKKGCDELKKLMNKESEFTCSRYYPITDSNNDNGSKSLLRILESIQILSVSILHRKEDRDKEDKKLRWQLVNKLFLPLPQWRRQETAQLYCEKFYNIQISKKILEVCNDRTIDNSDEILTEAFTEILINFEISSDIVSSFVKKFKKCGKKIFKTQSNEESQDPLQNNNAVHDGEREDEEAKIKGLPQYIKKMLIVTGFAGNEQYYEDIAKRIMSYNEKEKYEGDNHINNIPKLLSMVVIHFGNDFSEIITNLKQKSYEYTKKIEKLEDEIEKITAKDLEITKKRTKELEKKLKELKMMKEKHLEESRTLKLKSPMTEESSNIEEYVKEEEKLKNELEEIKIKKRLKAQFREHDGKFKTKEKAKDESAMSAKEKEIYHNQKLRELNMTEEEESKMKEESEKVRRLKDQVQDEERNFVEKNSELLKLKNLQKIDKDKYGLFSVFNYMLMIKEFNKDECYEESVKEFEFERQLGVLDFLQLTVKEKLVKFEAKFKSQYHPQNKIVSRKDFVTLKDWLNKFPAVPQVPAVPQISTSPKHLDIKKEKHPKQMIGEHRGEGSRMLRRAKSMDAISKMKSPGILDIKEVPQPPYGLHECSRFHTNSEVKDGRKPLFSILKEIKTSEQPKETRWYWINKLFLPLPQWRREETALLYCKNELEMEVEQNLSSCLGEIFNEFNQKTLSELLKDNIDEKRERSKLLELLIKD</sequence>
<name>A0A915M9P5_MELJA</name>
<feature type="compositionally biased region" description="Polar residues" evidence="2">
    <location>
        <begin position="440"/>
        <end position="453"/>
    </location>
</feature>
<proteinExistence type="predicted"/>
<evidence type="ECO:0000256" key="1">
    <source>
        <dbReference type="SAM" id="Coils"/>
    </source>
</evidence>
<organism evidence="3 4">
    <name type="scientific">Meloidogyne javanica</name>
    <name type="common">Root-knot nematode worm</name>
    <dbReference type="NCBI Taxonomy" id="6303"/>
    <lineage>
        <taxon>Eukaryota</taxon>
        <taxon>Metazoa</taxon>
        <taxon>Ecdysozoa</taxon>
        <taxon>Nematoda</taxon>
        <taxon>Chromadorea</taxon>
        <taxon>Rhabditida</taxon>
        <taxon>Tylenchina</taxon>
        <taxon>Tylenchomorpha</taxon>
        <taxon>Tylenchoidea</taxon>
        <taxon>Meloidogynidae</taxon>
        <taxon>Meloidogyninae</taxon>
        <taxon>Meloidogyne</taxon>
        <taxon>Meloidogyne incognita group</taxon>
    </lineage>
</organism>
<dbReference type="WBParaSite" id="scaffold34912_cov193.g21998">
    <property type="protein sequence ID" value="scaffold34912_cov193.g21998"/>
    <property type="gene ID" value="scaffold34912_cov193.g21998"/>
</dbReference>
<reference evidence="4" key="1">
    <citation type="submission" date="2022-11" db="UniProtKB">
        <authorList>
            <consortium name="WormBaseParasite"/>
        </authorList>
    </citation>
    <scope>IDENTIFICATION</scope>
</reference>
<dbReference type="AlphaFoldDB" id="A0A915M9P5"/>
<dbReference type="InterPro" id="IPR037104">
    <property type="entry name" value="Annexin_sf"/>
</dbReference>
<feature type="coiled-coil region" evidence="1">
    <location>
        <begin position="661"/>
        <end position="712"/>
    </location>
</feature>
<evidence type="ECO:0000256" key="2">
    <source>
        <dbReference type="SAM" id="MobiDB-lite"/>
    </source>
</evidence>
<dbReference type="GO" id="GO:0005544">
    <property type="term" value="F:calcium-dependent phospholipid binding"/>
    <property type="evidence" value="ECO:0007669"/>
    <property type="project" value="InterPro"/>
</dbReference>
<dbReference type="GO" id="GO:0005509">
    <property type="term" value="F:calcium ion binding"/>
    <property type="evidence" value="ECO:0007669"/>
    <property type="project" value="InterPro"/>
</dbReference>
<keyword evidence="1" id="KW-0175">Coiled coil</keyword>
<keyword evidence="3" id="KW-1185">Reference proteome</keyword>
<feature type="coiled-coil region" evidence="1">
    <location>
        <begin position="533"/>
        <end position="629"/>
    </location>
</feature>
<evidence type="ECO:0000313" key="4">
    <source>
        <dbReference type="WBParaSite" id="scaffold34912_cov193.g21998"/>
    </source>
</evidence>
<dbReference type="SUPFAM" id="SSF47874">
    <property type="entry name" value="Annexin"/>
    <property type="match status" value="1"/>
</dbReference>
<dbReference type="Proteomes" id="UP000887561">
    <property type="component" value="Unplaced"/>
</dbReference>
<accession>A0A915M9P5</accession>
<protein>
    <submittedName>
        <fullName evidence="4">Uncharacterized protein</fullName>
    </submittedName>
</protein>
<evidence type="ECO:0000313" key="3">
    <source>
        <dbReference type="Proteomes" id="UP000887561"/>
    </source>
</evidence>
<feature type="region of interest" description="Disordered" evidence="2">
    <location>
        <begin position="440"/>
        <end position="463"/>
    </location>
</feature>